<name>A0A482IH86_9CAUD</name>
<dbReference type="GeneID" id="55614689"/>
<dbReference type="Proteomes" id="UP000294655">
    <property type="component" value="Segment"/>
</dbReference>
<sequence length="74" mass="8769">MILTKFNKILEKDNARLELVKGEGYFYWVGVGTEYLDDASVPVCHFYHLSAEQWMSEYKKLMEKLVEIRAEHNL</sequence>
<organism evidence="1 2">
    <name type="scientific">Stenotrophomonas phage YB07</name>
    <dbReference type="NCBI Taxonomy" id="2555548"/>
    <lineage>
        <taxon>Viruses</taxon>
        <taxon>Duplodnaviria</taxon>
        <taxon>Heunggongvirae</taxon>
        <taxon>Uroviricota</taxon>
        <taxon>Caudoviricetes</taxon>
        <taxon>Menderavirus</taxon>
        <taxon>Menderavirus IMESM1</taxon>
    </lineage>
</organism>
<reference evidence="1 2" key="1">
    <citation type="submission" date="2019-02" db="EMBL/GenBank/DDBJ databases">
        <authorList>
            <person name="He Y."/>
            <person name="Shi H."/>
            <person name="Li J."/>
            <person name="Sun Y."/>
        </authorList>
    </citation>
    <scope>NUCLEOTIDE SEQUENCE [LARGE SCALE GENOMIC DNA]</scope>
</reference>
<evidence type="ECO:0000313" key="1">
    <source>
        <dbReference type="EMBL" id="QBP06215.1"/>
    </source>
</evidence>
<proteinExistence type="predicted"/>
<dbReference type="KEGG" id="vg:55614689"/>
<protein>
    <submittedName>
        <fullName evidence="1">Uncharacterized protein</fullName>
    </submittedName>
</protein>
<evidence type="ECO:0000313" key="2">
    <source>
        <dbReference type="Proteomes" id="UP000294655"/>
    </source>
</evidence>
<accession>A0A482IH86</accession>
<dbReference type="RefSeq" id="YP_009844365.1">
    <property type="nucleotide sequence ID" value="NC_048755.1"/>
</dbReference>
<dbReference type="EMBL" id="MK580972">
    <property type="protein sequence ID" value="QBP06215.1"/>
    <property type="molecule type" value="Genomic_DNA"/>
</dbReference>